<dbReference type="SUPFAM" id="SSF46565">
    <property type="entry name" value="Chaperone J-domain"/>
    <property type="match status" value="1"/>
</dbReference>
<reference evidence="2" key="1">
    <citation type="journal article" date="2020" name="Nature">
        <title>Giant virus diversity and host interactions through global metagenomics.</title>
        <authorList>
            <person name="Schulz F."/>
            <person name="Roux S."/>
            <person name="Paez-Espino D."/>
            <person name="Jungbluth S."/>
            <person name="Walsh D.A."/>
            <person name="Denef V.J."/>
            <person name="McMahon K.D."/>
            <person name="Konstantinidis K.T."/>
            <person name="Eloe-Fadrosh E.A."/>
            <person name="Kyrpides N.C."/>
            <person name="Woyke T."/>
        </authorList>
    </citation>
    <scope>NUCLEOTIDE SEQUENCE</scope>
    <source>
        <strain evidence="2">GVMAG-S-ERX555967-130</strain>
    </source>
</reference>
<dbReference type="GO" id="GO:0051082">
    <property type="term" value="F:unfolded protein binding"/>
    <property type="evidence" value="ECO:0007669"/>
    <property type="project" value="InterPro"/>
</dbReference>
<sequence>MSDDSFDLYDCLGLQRDATQSQIKQQYRKLAFQCHPDKNKTPEAKIQFRKISEAYDILSQPQKRKVYDSLGYQAVSSEMPIVNAVQLFRSLFNVDFTGEMDTNLFYYSDTNYSGDIPDDNDNYMYHDISCTLEELYFGCQKEFQIGVRDKQMRHNYTSYVLNIRPGTTTEECLLIKNAGGYNPISQATRDLIVRLQELPHEYYKRKQNDLYREYTISLTEALCGFHIKLEHFNESLSIEYTNIVKPNSLLQVFHKGMPIKQQTQKQLGDSGDSDFPEYGNLILDLKICFPETIEKSHHTQLSQIFNQAIRVDETSSSEKLLPAYYFKNKEDVVKELLTEEEESSTGCLQQ</sequence>
<dbReference type="InterPro" id="IPR044713">
    <property type="entry name" value="DNJA1/2-like"/>
</dbReference>
<dbReference type="AlphaFoldDB" id="A0A6C0F7N7"/>
<accession>A0A6C0F7N7</accession>
<dbReference type="PROSITE" id="PS50076">
    <property type="entry name" value="DNAJ_2"/>
    <property type="match status" value="1"/>
</dbReference>
<evidence type="ECO:0000259" key="1">
    <source>
        <dbReference type="PROSITE" id="PS50076"/>
    </source>
</evidence>
<dbReference type="CDD" id="cd10747">
    <property type="entry name" value="DnaJ_C"/>
    <property type="match status" value="1"/>
</dbReference>
<dbReference type="Pfam" id="PF01556">
    <property type="entry name" value="DnaJ_C"/>
    <property type="match status" value="1"/>
</dbReference>
<proteinExistence type="predicted"/>
<dbReference type="GO" id="GO:0030544">
    <property type="term" value="F:Hsp70 protein binding"/>
    <property type="evidence" value="ECO:0007669"/>
    <property type="project" value="InterPro"/>
</dbReference>
<dbReference type="EMBL" id="MN738786">
    <property type="protein sequence ID" value="QHT36871.1"/>
    <property type="molecule type" value="Genomic_DNA"/>
</dbReference>
<organism evidence="2">
    <name type="scientific">viral metagenome</name>
    <dbReference type="NCBI Taxonomy" id="1070528"/>
    <lineage>
        <taxon>unclassified sequences</taxon>
        <taxon>metagenomes</taxon>
        <taxon>organismal metagenomes</taxon>
    </lineage>
</organism>
<dbReference type="PANTHER" id="PTHR43888">
    <property type="entry name" value="DNAJ-LIKE-2, ISOFORM A-RELATED"/>
    <property type="match status" value="1"/>
</dbReference>
<dbReference type="CDD" id="cd06257">
    <property type="entry name" value="DnaJ"/>
    <property type="match status" value="1"/>
</dbReference>
<evidence type="ECO:0000313" key="2">
    <source>
        <dbReference type="EMBL" id="QHT36871.1"/>
    </source>
</evidence>
<dbReference type="PRINTS" id="PR00625">
    <property type="entry name" value="JDOMAIN"/>
</dbReference>
<dbReference type="Gene3D" id="2.60.260.20">
    <property type="entry name" value="Urease metallochaperone UreE, N-terminal domain"/>
    <property type="match status" value="2"/>
</dbReference>
<dbReference type="InterPro" id="IPR036869">
    <property type="entry name" value="J_dom_sf"/>
</dbReference>
<dbReference type="GO" id="GO:0006457">
    <property type="term" value="P:protein folding"/>
    <property type="evidence" value="ECO:0007669"/>
    <property type="project" value="InterPro"/>
</dbReference>
<dbReference type="InterPro" id="IPR001623">
    <property type="entry name" value="DnaJ_domain"/>
</dbReference>
<dbReference type="SUPFAM" id="SSF49493">
    <property type="entry name" value="HSP40/DnaJ peptide-binding domain"/>
    <property type="match status" value="2"/>
</dbReference>
<dbReference type="SMART" id="SM00271">
    <property type="entry name" value="DnaJ"/>
    <property type="match status" value="1"/>
</dbReference>
<dbReference type="InterPro" id="IPR008971">
    <property type="entry name" value="HSP40/DnaJ_pept-bd"/>
</dbReference>
<feature type="domain" description="J" evidence="1">
    <location>
        <begin position="7"/>
        <end position="71"/>
    </location>
</feature>
<dbReference type="InterPro" id="IPR002939">
    <property type="entry name" value="DnaJ_C"/>
</dbReference>
<name>A0A6C0F7N7_9ZZZZ</name>
<dbReference type="Gene3D" id="1.10.287.110">
    <property type="entry name" value="DnaJ domain"/>
    <property type="match status" value="1"/>
</dbReference>
<protein>
    <recommendedName>
        <fullName evidence="1">J domain-containing protein</fullName>
    </recommendedName>
</protein>
<dbReference type="Pfam" id="PF00226">
    <property type="entry name" value="DnaJ"/>
    <property type="match status" value="1"/>
</dbReference>